<feature type="domain" description="DUF8192" evidence="2">
    <location>
        <begin position="72"/>
        <end position="166"/>
    </location>
</feature>
<dbReference type="AlphaFoldDB" id="Q7MTQ5"/>
<dbReference type="EMBL" id="AE015924">
    <property type="protein sequence ID" value="AAQ66875.1"/>
    <property type="molecule type" value="Genomic_DNA"/>
</dbReference>
<name>Q7MTQ5_PORGI</name>
<accession>Q7MTQ5</accession>
<dbReference type="HOGENOM" id="CLU_140837_0_0_10"/>
<evidence type="ECO:0000259" key="2">
    <source>
        <dbReference type="Pfam" id="PF26612"/>
    </source>
</evidence>
<proteinExistence type="predicted"/>
<reference evidence="3 4" key="1">
    <citation type="journal article" date="2003" name="J. Bacteriol.">
        <title>Complete genome sequence of the oral pathogenic bacterium Porphyromonas gingivalis strain W83.</title>
        <authorList>
            <person name="Nelson K."/>
            <person name="Fleishmann R."/>
            <person name="DeBoy R."/>
            <person name="Paulsen I."/>
            <person name="Fouts D."/>
            <person name="Eisen J."/>
            <person name="Daugherty S."/>
            <person name="Dodson R."/>
            <person name="Durkin A."/>
            <person name="Gwinn M."/>
            <person name="Haft D."/>
            <person name="Kolonay J."/>
            <person name="Nelson W."/>
            <person name="White O."/>
            <person name="Mason T."/>
            <person name="Tallon L."/>
            <person name="Gray J."/>
            <person name="Granger D."/>
            <person name="Tettelin H."/>
            <person name="Dong H."/>
            <person name="Galvin J."/>
            <person name="Duncan M."/>
            <person name="Dewhirst F."/>
            <person name="Fraser C."/>
        </authorList>
    </citation>
    <scope>NUCLEOTIDE SEQUENCE [LARGE SCALE GENOMIC DNA]</scope>
    <source>
        <strain evidence="4">ATCC BAA-308 / W83</strain>
    </source>
</reference>
<dbReference type="InterPro" id="IPR058505">
    <property type="entry name" value="DUF8192"/>
</dbReference>
<dbReference type="eggNOG" id="ENOG5032QWC">
    <property type="taxonomic scope" value="Bacteria"/>
</dbReference>
<feature type="transmembrane region" description="Helical" evidence="1">
    <location>
        <begin position="15"/>
        <end position="32"/>
    </location>
</feature>
<protein>
    <recommendedName>
        <fullName evidence="2">DUF8192 domain-containing protein</fullName>
    </recommendedName>
</protein>
<keyword evidence="1" id="KW-0472">Membrane</keyword>
<keyword evidence="1" id="KW-1133">Transmembrane helix</keyword>
<sequence>MHFVLTKKENDMRKLFLIACLEMFMFGCSPILKSNSNDNNMSLGQIHELQVHNFSQIPKDLLENMDKMGVDNSSILNEYEGRYFNFIFNIDPQVFNLVGKKVGFWGSKIDYFNDTRSSDRNFKTVGGSSLYIFDANQKEESGGYDAAITYWNKSLLPTEEVVKRLSKKH</sequence>
<evidence type="ECO:0000313" key="3">
    <source>
        <dbReference type="EMBL" id="AAQ66875.1"/>
    </source>
</evidence>
<dbReference type="Proteomes" id="UP000000588">
    <property type="component" value="Chromosome"/>
</dbReference>
<organism evidence="3 4">
    <name type="scientific">Porphyromonas gingivalis (strain ATCC BAA-308 / W83)</name>
    <dbReference type="NCBI Taxonomy" id="242619"/>
    <lineage>
        <taxon>Bacteria</taxon>
        <taxon>Pseudomonadati</taxon>
        <taxon>Bacteroidota</taxon>
        <taxon>Bacteroidia</taxon>
        <taxon>Bacteroidales</taxon>
        <taxon>Porphyromonadaceae</taxon>
        <taxon>Porphyromonas</taxon>
    </lineage>
</organism>
<dbReference type="KEGG" id="pgi:PG_1891"/>
<keyword evidence="4" id="KW-1185">Reference proteome</keyword>
<keyword evidence="1" id="KW-0812">Transmembrane</keyword>
<gene>
    <name evidence="3" type="ordered locus">PG_1891</name>
</gene>
<evidence type="ECO:0000313" key="4">
    <source>
        <dbReference type="Proteomes" id="UP000000588"/>
    </source>
</evidence>
<dbReference type="Pfam" id="PF26612">
    <property type="entry name" value="DUF8192"/>
    <property type="match status" value="1"/>
</dbReference>
<evidence type="ECO:0000256" key="1">
    <source>
        <dbReference type="SAM" id="Phobius"/>
    </source>
</evidence>
<dbReference type="EnsemblBacteria" id="AAQ66875">
    <property type="protein sequence ID" value="AAQ66875"/>
    <property type="gene ID" value="PG_1891"/>
</dbReference>